<dbReference type="STRING" id="36646.A0A1V6UE32"/>
<dbReference type="AlphaFoldDB" id="A0A1V6UE32"/>
<dbReference type="GO" id="GO:0016616">
    <property type="term" value="F:oxidoreductase activity, acting on the CH-OH group of donors, NAD or NADP as acceptor"/>
    <property type="evidence" value="ECO:0007669"/>
    <property type="project" value="TreeGrafter"/>
</dbReference>
<evidence type="ECO:0000256" key="1">
    <source>
        <dbReference type="ARBA" id="ARBA00006484"/>
    </source>
</evidence>
<comment type="similarity">
    <text evidence="1">Belongs to the short-chain dehydrogenases/reductases (SDR) family.</text>
</comment>
<sequence>MAQYFPQFTPDSLKEKVLVITGGSNGIGANLVEYCCQNGAYVCFGDTAVREGDQLAKRLSASSHSSPSHPQVIFCETNVTEYKSIVNLFDTTLSAYGHIDHVIACAGIMEIGNWFDPNLTLEDVREPATTEVLDVNLGGCLSVTRIASVYLRHNRPKNADRSITLISSVAGFKESPGLFVYQASKHGVLGLMRALRLYLPSLPFQLRINTVCPWMTTTGMVKGVQNAWINAGMPVNSPMDVARIIVGLLANPQLNGKSMYVEGGRAWEIEANIDRLEPEWLGEEPSRSLAKGQAVLADGSDWVK</sequence>
<gene>
    <name evidence="3" type="ORF">PENCOP_c011G04658</name>
</gene>
<name>A0A1V6UE32_9EURO</name>
<dbReference type="GO" id="GO:0005737">
    <property type="term" value="C:cytoplasm"/>
    <property type="evidence" value="ECO:0007669"/>
    <property type="project" value="TreeGrafter"/>
</dbReference>
<evidence type="ECO:0008006" key="5">
    <source>
        <dbReference type="Google" id="ProtNLM"/>
    </source>
</evidence>
<dbReference type="EMBL" id="MDDG01000011">
    <property type="protein sequence ID" value="OQE36688.1"/>
    <property type="molecule type" value="Genomic_DNA"/>
</dbReference>
<evidence type="ECO:0000256" key="2">
    <source>
        <dbReference type="ARBA" id="ARBA00023002"/>
    </source>
</evidence>
<reference evidence="4" key="1">
    <citation type="journal article" date="2017" name="Nat. Microbiol.">
        <title>Global analysis of biosynthetic gene clusters reveals vast potential of secondary metabolite production in Penicillium species.</title>
        <authorList>
            <person name="Nielsen J.C."/>
            <person name="Grijseels S."/>
            <person name="Prigent S."/>
            <person name="Ji B."/>
            <person name="Dainat J."/>
            <person name="Nielsen K.F."/>
            <person name="Frisvad J.C."/>
            <person name="Workman M."/>
            <person name="Nielsen J."/>
        </authorList>
    </citation>
    <scope>NUCLEOTIDE SEQUENCE [LARGE SCALE GENOMIC DNA]</scope>
    <source>
        <strain evidence="4">IBT 31321</strain>
    </source>
</reference>
<proteinExistence type="inferred from homology"/>
<dbReference type="Pfam" id="PF00106">
    <property type="entry name" value="adh_short"/>
    <property type="match status" value="1"/>
</dbReference>
<evidence type="ECO:0000313" key="4">
    <source>
        <dbReference type="Proteomes" id="UP000191500"/>
    </source>
</evidence>
<dbReference type="InterPro" id="IPR036291">
    <property type="entry name" value="NAD(P)-bd_dom_sf"/>
</dbReference>
<dbReference type="PANTHER" id="PTHR44229:SF4">
    <property type="entry name" value="15-HYDROXYPROSTAGLANDIN DEHYDROGENASE [NAD(+)]"/>
    <property type="match status" value="1"/>
</dbReference>
<dbReference type="PRINTS" id="PR00081">
    <property type="entry name" value="GDHRDH"/>
</dbReference>
<keyword evidence="2" id="KW-0560">Oxidoreductase</keyword>
<evidence type="ECO:0000313" key="3">
    <source>
        <dbReference type="EMBL" id="OQE36688.1"/>
    </source>
</evidence>
<dbReference type="Proteomes" id="UP000191500">
    <property type="component" value="Unassembled WGS sequence"/>
</dbReference>
<protein>
    <recommendedName>
        <fullName evidence="5">3-hydroxyacyl-CoA dehydrogenase</fullName>
    </recommendedName>
</protein>
<comment type="caution">
    <text evidence="3">The sequence shown here is derived from an EMBL/GenBank/DDBJ whole genome shotgun (WGS) entry which is preliminary data.</text>
</comment>
<accession>A0A1V6UE32</accession>
<dbReference type="PANTHER" id="PTHR44229">
    <property type="entry name" value="15-HYDROXYPROSTAGLANDIN DEHYDROGENASE [NAD(+)]"/>
    <property type="match status" value="1"/>
</dbReference>
<organism evidence="3 4">
    <name type="scientific">Penicillium coprophilum</name>
    <dbReference type="NCBI Taxonomy" id="36646"/>
    <lineage>
        <taxon>Eukaryota</taxon>
        <taxon>Fungi</taxon>
        <taxon>Dikarya</taxon>
        <taxon>Ascomycota</taxon>
        <taxon>Pezizomycotina</taxon>
        <taxon>Eurotiomycetes</taxon>
        <taxon>Eurotiomycetidae</taxon>
        <taxon>Eurotiales</taxon>
        <taxon>Aspergillaceae</taxon>
        <taxon>Penicillium</taxon>
    </lineage>
</organism>
<keyword evidence="4" id="KW-1185">Reference proteome</keyword>
<dbReference type="Gene3D" id="3.40.50.720">
    <property type="entry name" value="NAD(P)-binding Rossmann-like Domain"/>
    <property type="match status" value="1"/>
</dbReference>
<dbReference type="InterPro" id="IPR002347">
    <property type="entry name" value="SDR_fam"/>
</dbReference>
<dbReference type="SUPFAM" id="SSF51735">
    <property type="entry name" value="NAD(P)-binding Rossmann-fold domains"/>
    <property type="match status" value="1"/>
</dbReference>